<comment type="caution">
    <text evidence="1">The sequence shown here is derived from an EMBL/GenBank/DDBJ whole genome shotgun (WGS) entry which is preliminary data.</text>
</comment>
<evidence type="ECO:0000313" key="1">
    <source>
        <dbReference type="EMBL" id="PIU34372.1"/>
    </source>
</evidence>
<organism evidence="1 2">
    <name type="scientific">Candidatus Shapirobacteria bacterium CG07_land_8_20_14_0_80_39_18</name>
    <dbReference type="NCBI Taxonomy" id="1974882"/>
    <lineage>
        <taxon>Bacteria</taxon>
        <taxon>Candidatus Shapironibacteriota</taxon>
    </lineage>
</organism>
<proteinExistence type="predicted"/>
<accession>A0A2M6YQX6</accession>
<protein>
    <submittedName>
        <fullName evidence="1">Uncharacterized protein</fullName>
    </submittedName>
</protein>
<dbReference type="AlphaFoldDB" id="A0A2M6YQX6"/>
<dbReference type="EMBL" id="PEWZ01000112">
    <property type="protein sequence ID" value="PIU34372.1"/>
    <property type="molecule type" value="Genomic_DNA"/>
</dbReference>
<dbReference type="Proteomes" id="UP000229502">
    <property type="component" value="Unassembled WGS sequence"/>
</dbReference>
<gene>
    <name evidence="1" type="ORF">COT03_02300</name>
</gene>
<reference evidence="2" key="1">
    <citation type="submission" date="2017-09" db="EMBL/GenBank/DDBJ databases">
        <title>Depth-based differentiation of microbial function through sediment-hosted aquifers and enrichment of novel symbionts in the deep terrestrial subsurface.</title>
        <authorList>
            <person name="Probst A.J."/>
            <person name="Ladd B."/>
            <person name="Jarett J.K."/>
            <person name="Geller-Mcgrath D.E."/>
            <person name="Sieber C.M.K."/>
            <person name="Emerson J.B."/>
            <person name="Anantharaman K."/>
            <person name="Thomas B.C."/>
            <person name="Malmstrom R."/>
            <person name="Stieglmeier M."/>
            <person name="Klingl A."/>
            <person name="Woyke T."/>
            <person name="Ryan C.M."/>
            <person name="Banfield J.F."/>
        </authorList>
    </citation>
    <scope>NUCLEOTIDE SEQUENCE [LARGE SCALE GENOMIC DNA]</scope>
</reference>
<name>A0A2M6YQX6_9BACT</name>
<evidence type="ECO:0000313" key="2">
    <source>
        <dbReference type="Proteomes" id="UP000229502"/>
    </source>
</evidence>
<sequence>MQAEIKEKIQVVSFFGNGQIKPILFSWRKRIYKILRIVFSYSKDIGREKIFYFSVECGGGMFELSFNREKFWWEIEKVY</sequence>